<feature type="transmembrane region" description="Helical" evidence="1">
    <location>
        <begin position="253"/>
        <end position="276"/>
    </location>
</feature>
<dbReference type="InterPro" id="IPR003675">
    <property type="entry name" value="Rce1/LyrA-like_dom"/>
</dbReference>
<dbReference type="GO" id="GO:0080120">
    <property type="term" value="P:CAAX-box protein maturation"/>
    <property type="evidence" value="ECO:0007669"/>
    <property type="project" value="UniProtKB-ARBA"/>
</dbReference>
<dbReference type="PANTHER" id="PTHR43592:SF7">
    <property type="entry name" value="CAAX AMINO TERMINAL PROTEASE FAMILY PROTEIN"/>
    <property type="match status" value="1"/>
</dbReference>
<sequence length="288" mass="31238">MRMILAAPKIIPKQTRRRGDKEVGSGKRFGFRSLLVQKRHGAHLIAKSAIDDVDQAPKTIPLKQDKDASLALRPVLEENTFSAQRVLIPSTVFYGGMLALSVVLAREGLGVDILQQMKPFPLTPEPGVYTLPLLASLAFSIRYADEVPAVGEIKAALEETLLPELRVQPWWAALVLALGAGFGEEALFRGFLMPAISNSASDFGLNEAMTGQASLWASSVLFGMCHAITPLYFAWATAAGLLFGVEYVNTSGLAAPICTHTLYDWIAFVVIARAWASDSTETPEQPLK</sequence>
<feature type="transmembrane region" description="Helical" evidence="1">
    <location>
        <begin position="170"/>
        <end position="192"/>
    </location>
</feature>
<feature type="domain" description="CAAX prenyl protease 2/Lysostaphin resistance protein A-like" evidence="2">
    <location>
        <begin position="168"/>
        <end position="266"/>
    </location>
</feature>
<keyword evidence="1" id="KW-0472">Membrane</keyword>
<organism evidence="3 4">
    <name type="scientific">Cymbomonas tetramitiformis</name>
    <dbReference type="NCBI Taxonomy" id="36881"/>
    <lineage>
        <taxon>Eukaryota</taxon>
        <taxon>Viridiplantae</taxon>
        <taxon>Chlorophyta</taxon>
        <taxon>Pyramimonadophyceae</taxon>
        <taxon>Pyramimonadales</taxon>
        <taxon>Pyramimonadaceae</taxon>
        <taxon>Cymbomonas</taxon>
    </lineage>
</organism>
<protein>
    <recommendedName>
        <fullName evidence="2">CAAX prenyl protease 2/Lysostaphin resistance protein A-like domain-containing protein</fullName>
    </recommendedName>
</protein>
<keyword evidence="4" id="KW-1185">Reference proteome</keyword>
<name>A0AAE0G923_9CHLO</name>
<feature type="transmembrane region" description="Helical" evidence="1">
    <location>
        <begin position="213"/>
        <end position="233"/>
    </location>
</feature>
<dbReference type="PANTHER" id="PTHR43592">
    <property type="entry name" value="CAAX AMINO TERMINAL PROTEASE"/>
    <property type="match status" value="1"/>
</dbReference>
<evidence type="ECO:0000313" key="3">
    <source>
        <dbReference type="EMBL" id="KAK3273503.1"/>
    </source>
</evidence>
<reference evidence="3 4" key="1">
    <citation type="journal article" date="2015" name="Genome Biol. Evol.">
        <title>Comparative Genomics of a Bacterivorous Green Alga Reveals Evolutionary Causalities and Consequences of Phago-Mixotrophic Mode of Nutrition.</title>
        <authorList>
            <person name="Burns J.A."/>
            <person name="Paasch A."/>
            <person name="Narechania A."/>
            <person name="Kim E."/>
        </authorList>
    </citation>
    <scope>NUCLEOTIDE SEQUENCE [LARGE SCALE GENOMIC DNA]</scope>
    <source>
        <strain evidence="3 4">PLY_AMNH</strain>
    </source>
</reference>
<evidence type="ECO:0000256" key="1">
    <source>
        <dbReference type="SAM" id="Phobius"/>
    </source>
</evidence>
<evidence type="ECO:0000313" key="4">
    <source>
        <dbReference type="Proteomes" id="UP001190700"/>
    </source>
</evidence>
<comment type="caution">
    <text evidence="3">The sequence shown here is derived from an EMBL/GenBank/DDBJ whole genome shotgun (WGS) entry which is preliminary data.</text>
</comment>
<dbReference type="Pfam" id="PF02517">
    <property type="entry name" value="Rce1-like"/>
    <property type="match status" value="1"/>
</dbReference>
<proteinExistence type="predicted"/>
<evidence type="ECO:0000259" key="2">
    <source>
        <dbReference type="Pfam" id="PF02517"/>
    </source>
</evidence>
<dbReference type="EMBL" id="LGRX02008444">
    <property type="protein sequence ID" value="KAK3273503.1"/>
    <property type="molecule type" value="Genomic_DNA"/>
</dbReference>
<gene>
    <name evidence="3" type="ORF">CYMTET_18266</name>
</gene>
<dbReference type="AlphaFoldDB" id="A0AAE0G923"/>
<keyword evidence="1" id="KW-0812">Transmembrane</keyword>
<accession>A0AAE0G923</accession>
<dbReference type="Proteomes" id="UP001190700">
    <property type="component" value="Unassembled WGS sequence"/>
</dbReference>
<keyword evidence="1" id="KW-1133">Transmembrane helix</keyword>
<dbReference type="GO" id="GO:0004175">
    <property type="term" value="F:endopeptidase activity"/>
    <property type="evidence" value="ECO:0007669"/>
    <property type="project" value="UniProtKB-ARBA"/>
</dbReference>